<dbReference type="Proteomes" id="UP000887574">
    <property type="component" value="Unplaced"/>
</dbReference>
<dbReference type="InterPro" id="IPR032817">
    <property type="entry name" value="Mon2_C"/>
</dbReference>
<name>A0A915D9Y5_9BILA</name>
<reference evidence="3" key="1">
    <citation type="submission" date="2022-11" db="UniProtKB">
        <authorList>
            <consortium name="WormBaseParasite"/>
        </authorList>
    </citation>
    <scope>IDENTIFICATION</scope>
</reference>
<dbReference type="WBParaSite" id="jg17397">
    <property type="protein sequence ID" value="jg17397"/>
    <property type="gene ID" value="jg17397"/>
</dbReference>
<dbReference type="AlphaFoldDB" id="A0A915D9Y5"/>
<dbReference type="SUPFAM" id="SSF48371">
    <property type="entry name" value="ARM repeat"/>
    <property type="match status" value="1"/>
</dbReference>
<evidence type="ECO:0000313" key="3">
    <source>
        <dbReference type="WBParaSite" id="jg17397"/>
    </source>
</evidence>
<dbReference type="Pfam" id="PF16206">
    <property type="entry name" value="Mon2_C"/>
    <property type="match status" value="2"/>
</dbReference>
<evidence type="ECO:0000313" key="2">
    <source>
        <dbReference type="Proteomes" id="UP000887574"/>
    </source>
</evidence>
<feature type="domain" description="Mon2 C-terminal" evidence="1">
    <location>
        <begin position="511"/>
        <end position="557"/>
    </location>
</feature>
<evidence type="ECO:0000259" key="1">
    <source>
        <dbReference type="Pfam" id="PF16206"/>
    </source>
</evidence>
<dbReference type="InterPro" id="IPR016024">
    <property type="entry name" value="ARM-type_fold"/>
</dbReference>
<accession>A0A915D9Y5</accession>
<feature type="domain" description="Mon2 C-terminal" evidence="1">
    <location>
        <begin position="565"/>
        <end position="738"/>
    </location>
</feature>
<proteinExistence type="predicted"/>
<sequence>MALEVLHKMFVQPTLLRWLCENYDNQPNATPLVRMMLQKLVAFTKGFHPTARKLVVKRWILLDWLEKHEAGPVPEGYCLSIAYACLVDSTHSIFAAIDQKSPVEGSGMETNLSRQLFYSTYSHLLDGLAILLDCSIDDTISDAILNCLSTIVILACRFGATPHTTNSPTTNHPENPKEQALKTICQAALPQNYFHKFIETLSPTTLNQHHATGGLPGVPSQVVAMGTICPIPCLPPSMFNFTVMLTAKNMQVSRVLIACAQSNGLKLTDCWDMVLAVLQHLVWILGMKPTSAGSFRTGGDTTGTSLVALDNSNSTTSGTSSAASSTVLTTAVSSELPDLNLALNRLFESTSTFDDVSLHHVIAALSKLLQTAVANLPRLEVFWKPVTAHLLEVCAHTNTCLREWGAVALTVLVKNAMKQLSGTTSAKTVDLTKKESLILTPLAAMSEVEFVDVRTKQLDCLMHVLLESDSQQLMPQIWPLIVGIVTSIVDTCSNAQLIEQGYAAVSLMVKEFLGVLPFDCVQMLVETDAKYGQQQLDLNVSLAAVGQLWDISDYVRRESVNQPKESQVEHVWLVIYKCLSELCVDQRPPVRKSACDTLLQTVAAHGHALKPSTWSEMLWKTLFPMLDKVRVMTTGAKTERTNTTALGATNIMIHHSRDTESKQWAETTVKTLSGVVKIFNSQRSILLSLDTFSELWPRLLEYIEMTASMDNSEMSLAALKNLQELLFGRQQGDNKDKQSSIIEDTSLAQLPEKLWLVSWATWIRIAWLIVQPTVKGRTANKKATFQAHST</sequence>
<organism evidence="2 3">
    <name type="scientific">Ditylenchus dipsaci</name>
    <dbReference type="NCBI Taxonomy" id="166011"/>
    <lineage>
        <taxon>Eukaryota</taxon>
        <taxon>Metazoa</taxon>
        <taxon>Ecdysozoa</taxon>
        <taxon>Nematoda</taxon>
        <taxon>Chromadorea</taxon>
        <taxon>Rhabditida</taxon>
        <taxon>Tylenchina</taxon>
        <taxon>Tylenchomorpha</taxon>
        <taxon>Sphaerularioidea</taxon>
        <taxon>Anguinidae</taxon>
        <taxon>Anguininae</taxon>
        <taxon>Ditylenchus</taxon>
    </lineage>
</organism>
<keyword evidence="2" id="KW-1185">Reference proteome</keyword>
<protein>
    <submittedName>
        <fullName evidence="3">Mon2 C-terminal domain-containing protein</fullName>
    </submittedName>
</protein>